<dbReference type="Proteomes" id="UP001153069">
    <property type="component" value="Unassembled WGS sequence"/>
</dbReference>
<dbReference type="Gene3D" id="3.90.1720.10">
    <property type="entry name" value="endopeptidase domain like (from Nostoc punctiforme)"/>
    <property type="match status" value="1"/>
</dbReference>
<proteinExistence type="predicted"/>
<name>A0A9N8EDB4_9STRA</name>
<accession>A0A9N8EDB4</accession>
<evidence type="ECO:0000313" key="3">
    <source>
        <dbReference type="Proteomes" id="UP001153069"/>
    </source>
</evidence>
<feature type="compositionally biased region" description="Low complexity" evidence="1">
    <location>
        <begin position="118"/>
        <end position="128"/>
    </location>
</feature>
<feature type="region of interest" description="Disordered" evidence="1">
    <location>
        <begin position="36"/>
        <end position="60"/>
    </location>
</feature>
<evidence type="ECO:0000256" key="1">
    <source>
        <dbReference type="SAM" id="MobiDB-lite"/>
    </source>
</evidence>
<dbReference type="EMBL" id="CAICTM010000980">
    <property type="protein sequence ID" value="CAB9519032.1"/>
    <property type="molecule type" value="Genomic_DNA"/>
</dbReference>
<comment type="caution">
    <text evidence="2">The sequence shown here is derived from an EMBL/GenBank/DDBJ whole genome shotgun (WGS) entry which is preliminary data.</text>
</comment>
<protein>
    <submittedName>
        <fullName evidence="2">Uncharacterized protein</fullName>
    </submittedName>
</protein>
<feature type="compositionally biased region" description="Low complexity" evidence="1">
    <location>
        <begin position="83"/>
        <end position="103"/>
    </location>
</feature>
<feature type="compositionally biased region" description="Low complexity" evidence="1">
    <location>
        <begin position="36"/>
        <end position="55"/>
    </location>
</feature>
<dbReference type="AlphaFoldDB" id="A0A9N8EDB4"/>
<gene>
    <name evidence="2" type="ORF">SEMRO_982_G227740.1</name>
</gene>
<evidence type="ECO:0000313" key="2">
    <source>
        <dbReference type="EMBL" id="CAB9519032.1"/>
    </source>
</evidence>
<keyword evidence="3" id="KW-1185">Reference proteome</keyword>
<reference evidence="2" key="1">
    <citation type="submission" date="2020-06" db="EMBL/GenBank/DDBJ databases">
        <authorList>
            <consortium name="Plant Systems Biology data submission"/>
        </authorList>
    </citation>
    <scope>NUCLEOTIDE SEQUENCE</scope>
    <source>
        <strain evidence="2">D6</strain>
    </source>
</reference>
<organism evidence="2 3">
    <name type="scientific">Seminavis robusta</name>
    <dbReference type="NCBI Taxonomy" id="568900"/>
    <lineage>
        <taxon>Eukaryota</taxon>
        <taxon>Sar</taxon>
        <taxon>Stramenopiles</taxon>
        <taxon>Ochrophyta</taxon>
        <taxon>Bacillariophyta</taxon>
        <taxon>Bacillariophyceae</taxon>
        <taxon>Bacillariophycidae</taxon>
        <taxon>Naviculales</taxon>
        <taxon>Naviculaceae</taxon>
        <taxon>Seminavis</taxon>
    </lineage>
</organism>
<dbReference type="OrthoDB" id="43511at2759"/>
<feature type="region of interest" description="Disordered" evidence="1">
    <location>
        <begin position="73"/>
        <end position="135"/>
    </location>
</feature>
<sequence length="325" mass="36320">MTETRYFAVGDHIFRWCSYLGVPFAYQQHAIVVAGRNQNDNPGNNNSHDSNSDANGNEDEEDGTIVIMNFDHEQEKEEDLESSKASSVSTATSTTPTSTSNNDTDIDDNDKEATEQDTTSTSTSTSTTQPPPPCCKITQQWLTEKEAKAQWEHVQYSQKWQTRLMLRAGTCSPAVADPVHVILCRLQFLLHENNNNILQNLPYHTHKSNGECLAVWCTTGVYQSAQGIAKMGEAGMHVGSFSLVGGIAAQLAVSAVVPVVLPFIAALDVGQAVYSAKEVHTTRQEWQERTIEWNQLFEQYIIVQQQSIRQQEQQQEQQEIEPQEE</sequence>